<name>A0ABN7WRP4_GIGMA</name>
<dbReference type="Proteomes" id="UP000789901">
    <property type="component" value="Unassembled WGS sequence"/>
</dbReference>
<comment type="caution">
    <text evidence="1">The sequence shown here is derived from an EMBL/GenBank/DDBJ whole genome shotgun (WGS) entry which is preliminary data.</text>
</comment>
<gene>
    <name evidence="1" type="ORF">GMARGA_LOCUS34258</name>
</gene>
<accession>A0ABN7WRP4</accession>
<reference evidence="1 2" key="1">
    <citation type="submission" date="2021-06" db="EMBL/GenBank/DDBJ databases">
        <authorList>
            <person name="Kallberg Y."/>
            <person name="Tangrot J."/>
            <person name="Rosling A."/>
        </authorList>
    </citation>
    <scope>NUCLEOTIDE SEQUENCE [LARGE SCALE GENOMIC DNA]</scope>
    <source>
        <strain evidence="1 2">120-4 pot B 10/14</strain>
    </source>
</reference>
<protein>
    <submittedName>
        <fullName evidence="1">13169_t:CDS:1</fullName>
    </submittedName>
</protein>
<keyword evidence="2" id="KW-1185">Reference proteome</keyword>
<proteinExistence type="predicted"/>
<organism evidence="1 2">
    <name type="scientific">Gigaspora margarita</name>
    <dbReference type="NCBI Taxonomy" id="4874"/>
    <lineage>
        <taxon>Eukaryota</taxon>
        <taxon>Fungi</taxon>
        <taxon>Fungi incertae sedis</taxon>
        <taxon>Mucoromycota</taxon>
        <taxon>Glomeromycotina</taxon>
        <taxon>Glomeromycetes</taxon>
        <taxon>Diversisporales</taxon>
        <taxon>Gigasporaceae</taxon>
        <taxon>Gigaspora</taxon>
    </lineage>
</organism>
<evidence type="ECO:0000313" key="2">
    <source>
        <dbReference type="Proteomes" id="UP000789901"/>
    </source>
</evidence>
<feature type="non-terminal residue" evidence="1">
    <location>
        <position position="1"/>
    </location>
</feature>
<dbReference type="EMBL" id="CAJVQB010059485">
    <property type="protein sequence ID" value="CAG8839014.1"/>
    <property type="molecule type" value="Genomic_DNA"/>
</dbReference>
<evidence type="ECO:0000313" key="1">
    <source>
        <dbReference type="EMBL" id="CAG8839014.1"/>
    </source>
</evidence>
<sequence length="174" mass="19966">NQDSRPFPSFYATQNVIEAEAINHLEVYTEKLRAQMEKERKHPRRFEQNDLVQIRIFEVDRAGIDRRYIPCKVLEITANDTYILGCQYGRLNEHYSAIKLVPINGTFREYPELIVIPETCVSACEAAIQQSSGSITATKCLCKGNCLKNYCKYKKAGATCSTYCHPNNIQYKNN</sequence>